<name>A0A8J1L7R8_XENLA</name>
<dbReference type="FunFam" id="3.30.200.20:FF:000672">
    <property type="entry name" value="Spectrin, beta, non-erythrocytic 1"/>
    <property type="match status" value="1"/>
</dbReference>
<dbReference type="RefSeq" id="XP_041424994.1">
    <property type="nucleotide sequence ID" value="XM_041569060.1"/>
</dbReference>
<dbReference type="Gene3D" id="1.10.510.10">
    <property type="entry name" value="Transferase(Phosphotransferase) domain 1"/>
    <property type="match status" value="1"/>
</dbReference>
<dbReference type="InterPro" id="IPR050285">
    <property type="entry name" value="STE20_Ser/Thr_kinase"/>
</dbReference>
<evidence type="ECO:0000259" key="2">
    <source>
        <dbReference type="PROSITE" id="PS50011"/>
    </source>
</evidence>
<dbReference type="AlphaFoldDB" id="A0A8J1L7R8"/>
<feature type="compositionally biased region" description="Polar residues" evidence="1">
    <location>
        <begin position="115"/>
        <end position="126"/>
    </location>
</feature>
<dbReference type="PANTHER" id="PTHR48015">
    <property type="entry name" value="SERINE/THREONINE-PROTEIN KINASE TAO"/>
    <property type="match status" value="1"/>
</dbReference>
<evidence type="ECO:0000313" key="3">
    <source>
        <dbReference type="Proteomes" id="UP000186698"/>
    </source>
</evidence>
<dbReference type="PROSITE" id="PS50011">
    <property type="entry name" value="PROTEIN_KINASE_DOM"/>
    <property type="match status" value="1"/>
</dbReference>
<feature type="region of interest" description="Disordered" evidence="1">
    <location>
        <begin position="115"/>
        <end position="162"/>
    </location>
</feature>
<keyword evidence="3" id="KW-1185">Reference proteome</keyword>
<organism evidence="3 4">
    <name type="scientific">Xenopus laevis</name>
    <name type="common">African clawed frog</name>
    <dbReference type="NCBI Taxonomy" id="8355"/>
    <lineage>
        <taxon>Eukaryota</taxon>
        <taxon>Metazoa</taxon>
        <taxon>Chordata</taxon>
        <taxon>Craniata</taxon>
        <taxon>Vertebrata</taxon>
        <taxon>Euteleostomi</taxon>
        <taxon>Amphibia</taxon>
        <taxon>Batrachia</taxon>
        <taxon>Anura</taxon>
        <taxon>Pipoidea</taxon>
        <taxon>Pipidae</taxon>
        <taxon>Xenopodinae</taxon>
        <taxon>Xenopus</taxon>
        <taxon>Xenopus</taxon>
    </lineage>
</organism>
<dbReference type="GO" id="GO:0005737">
    <property type="term" value="C:cytoplasm"/>
    <property type="evidence" value="ECO:0000318"/>
    <property type="project" value="GO_Central"/>
</dbReference>
<dbReference type="GO" id="GO:0048812">
    <property type="term" value="P:neuron projection morphogenesis"/>
    <property type="evidence" value="ECO:0000318"/>
    <property type="project" value="GO_Central"/>
</dbReference>
<feature type="compositionally biased region" description="Basic and acidic residues" evidence="1">
    <location>
        <begin position="127"/>
        <end position="138"/>
    </location>
</feature>
<feature type="domain" description="Protein kinase" evidence="2">
    <location>
        <begin position="197"/>
        <end position="458"/>
    </location>
</feature>
<proteinExistence type="predicted"/>
<dbReference type="GO" id="GO:0000165">
    <property type="term" value="P:MAPK cascade"/>
    <property type="evidence" value="ECO:0000318"/>
    <property type="project" value="GO_Central"/>
</dbReference>
<dbReference type="GO" id="GO:0004674">
    <property type="term" value="F:protein serine/threonine kinase activity"/>
    <property type="evidence" value="ECO:0000318"/>
    <property type="project" value="GO_Central"/>
</dbReference>
<dbReference type="GO" id="GO:0005524">
    <property type="term" value="F:ATP binding"/>
    <property type="evidence" value="ECO:0007669"/>
    <property type="project" value="InterPro"/>
</dbReference>
<evidence type="ECO:0000256" key="1">
    <source>
        <dbReference type="SAM" id="MobiDB-lite"/>
    </source>
</evidence>
<accession>A0A8J1L7R8</accession>
<dbReference type="SUPFAM" id="SSF56112">
    <property type="entry name" value="Protein kinase-like (PK-like)"/>
    <property type="match status" value="1"/>
</dbReference>
<dbReference type="FunFam" id="1.10.510.10:FF:000906">
    <property type="entry name" value="Spectrin, beta, non-erythrocytic 1"/>
    <property type="match status" value="1"/>
</dbReference>
<dbReference type="OrthoDB" id="8693905at2759"/>
<dbReference type="GeneID" id="108696597"/>
<dbReference type="Gene3D" id="3.30.200.20">
    <property type="entry name" value="Phosphorylase Kinase, domain 1"/>
    <property type="match status" value="1"/>
</dbReference>
<dbReference type="PROSITE" id="PS00109">
    <property type="entry name" value="PROTEIN_KINASE_TYR"/>
    <property type="match status" value="1"/>
</dbReference>
<dbReference type="Proteomes" id="UP000186698">
    <property type="component" value="Chromosome 7L"/>
</dbReference>
<gene>
    <name evidence="4" type="primary">LOC108696597</name>
</gene>
<feature type="compositionally biased region" description="Acidic residues" evidence="1">
    <location>
        <begin position="143"/>
        <end position="155"/>
    </location>
</feature>
<dbReference type="KEGG" id="xla:108696597"/>
<reference evidence="4" key="1">
    <citation type="submission" date="2025-08" db="UniProtKB">
        <authorList>
            <consortium name="RefSeq"/>
        </authorList>
    </citation>
    <scope>IDENTIFICATION</scope>
    <source>
        <strain evidence="4">J_2021</strain>
        <tissue evidence="4">Erythrocytes</tissue>
    </source>
</reference>
<evidence type="ECO:0000313" key="4">
    <source>
        <dbReference type="RefSeq" id="XP_041424994.1"/>
    </source>
</evidence>
<dbReference type="InterPro" id="IPR011009">
    <property type="entry name" value="Kinase-like_dom_sf"/>
</dbReference>
<dbReference type="PANTHER" id="PTHR48015:SF42">
    <property type="entry name" value="SERINE_THREONINE-PROTEIN KINASE MIG-15-LIKE"/>
    <property type="match status" value="1"/>
</dbReference>
<dbReference type="Pfam" id="PF00069">
    <property type="entry name" value="Pkinase"/>
    <property type="match status" value="1"/>
</dbReference>
<dbReference type="InterPro" id="IPR000719">
    <property type="entry name" value="Prot_kinase_dom"/>
</dbReference>
<dbReference type="CDD" id="cd05122">
    <property type="entry name" value="PKc_STE"/>
    <property type="match status" value="1"/>
</dbReference>
<dbReference type="InterPro" id="IPR008266">
    <property type="entry name" value="Tyr_kinase_AS"/>
</dbReference>
<dbReference type="GO" id="GO:0043408">
    <property type="term" value="P:regulation of MAPK cascade"/>
    <property type="evidence" value="ECO:0000318"/>
    <property type="project" value="GO_Central"/>
</dbReference>
<sequence length="481" mass="54768">MEPTTPAVLFCRLETDVKIKKRDEEQPTACSEASGKYRALRAPPGTASGTKLPAVIEHFALDQLVTMIKKRKVNHPTKESVVELKPEEELEPATTICQVAPETPDIDICQVNKENQQESAEINQENQQERTEVNKENQQENAETNEEVIDEEIAEESGTNTCQPEISKISEEQVGDNNNQAYQHLLATKYPKPRSYVQVLEPIGEDSYGVIYNGWHRKEQKEVAVTIMKDVEKQKEVLNELQVLETISGHGNIIGYYGAYFQPASVKMPEYEGLWISMERYSGTSVKQLFNSNISHSLKEGWIAYTCKEVLKGLCHLDKHKVIHHDLRPNNIMITSDAEVKISDVSYATIGESSHSTAGALPYMAPEVLVNTNYKVIEYTSKADVWSLGISALEMAEGYYPFSRFPSNARIKRIMHGPAPVLLWDSWSDNFHDFIKKCLQKNPDWRPSAEQLLSHPFVRNIWNERGVKSNIKWHLQREMKH</sequence>
<protein>
    <submittedName>
        <fullName evidence="4">Traf2 and NCK-interacting protein kinase-like</fullName>
    </submittedName>
</protein>